<reference evidence="3" key="2">
    <citation type="submission" date="2015-01" db="EMBL/GenBank/DDBJ databases">
        <title>Evolutionary Origins and Diversification of the Mycorrhizal Mutualists.</title>
        <authorList>
            <consortium name="DOE Joint Genome Institute"/>
            <consortium name="Mycorrhizal Genomics Consortium"/>
            <person name="Kohler A."/>
            <person name="Kuo A."/>
            <person name="Nagy L.G."/>
            <person name="Floudas D."/>
            <person name="Copeland A."/>
            <person name="Barry K.W."/>
            <person name="Cichocki N."/>
            <person name="Veneault-Fourrey C."/>
            <person name="LaButti K."/>
            <person name="Lindquist E.A."/>
            <person name="Lipzen A."/>
            <person name="Lundell T."/>
            <person name="Morin E."/>
            <person name="Murat C."/>
            <person name="Riley R."/>
            <person name="Ohm R."/>
            <person name="Sun H."/>
            <person name="Tunlid A."/>
            <person name="Henrissat B."/>
            <person name="Grigoriev I.V."/>
            <person name="Hibbett D.S."/>
            <person name="Martin F."/>
        </authorList>
    </citation>
    <scope>NUCLEOTIDE SEQUENCE [LARGE SCALE GENOMIC DNA]</scope>
    <source>
        <strain evidence="3">Ve08.2h10</strain>
    </source>
</reference>
<evidence type="ECO:0000256" key="1">
    <source>
        <dbReference type="SAM" id="SignalP"/>
    </source>
</evidence>
<reference evidence="2 3" key="1">
    <citation type="submission" date="2014-04" db="EMBL/GenBank/DDBJ databases">
        <authorList>
            <consortium name="DOE Joint Genome Institute"/>
            <person name="Kuo A."/>
            <person name="Kohler A."/>
            <person name="Jargeat P."/>
            <person name="Nagy L.G."/>
            <person name="Floudas D."/>
            <person name="Copeland A."/>
            <person name="Barry K.W."/>
            <person name="Cichocki N."/>
            <person name="Veneault-Fourrey C."/>
            <person name="LaButti K."/>
            <person name="Lindquist E.A."/>
            <person name="Lipzen A."/>
            <person name="Lundell T."/>
            <person name="Morin E."/>
            <person name="Murat C."/>
            <person name="Sun H."/>
            <person name="Tunlid A."/>
            <person name="Henrissat B."/>
            <person name="Grigoriev I.V."/>
            <person name="Hibbett D.S."/>
            <person name="Martin F."/>
            <person name="Nordberg H.P."/>
            <person name="Cantor M.N."/>
            <person name="Hua S.X."/>
        </authorList>
    </citation>
    <scope>NUCLEOTIDE SEQUENCE [LARGE SCALE GENOMIC DNA]</scope>
    <source>
        <strain evidence="2 3">Ve08.2h10</strain>
    </source>
</reference>
<accession>A0A0D0DKL8</accession>
<dbReference type="OrthoDB" id="5946233at2759"/>
<organism evidence="2 3">
    <name type="scientific">Paxillus rubicundulus Ve08.2h10</name>
    <dbReference type="NCBI Taxonomy" id="930991"/>
    <lineage>
        <taxon>Eukaryota</taxon>
        <taxon>Fungi</taxon>
        <taxon>Dikarya</taxon>
        <taxon>Basidiomycota</taxon>
        <taxon>Agaricomycotina</taxon>
        <taxon>Agaricomycetes</taxon>
        <taxon>Agaricomycetidae</taxon>
        <taxon>Boletales</taxon>
        <taxon>Paxilineae</taxon>
        <taxon>Paxillaceae</taxon>
        <taxon>Paxillus</taxon>
    </lineage>
</organism>
<name>A0A0D0DKL8_9AGAM</name>
<evidence type="ECO:0000313" key="2">
    <source>
        <dbReference type="EMBL" id="KIK78775.1"/>
    </source>
</evidence>
<keyword evidence="3" id="KW-1185">Reference proteome</keyword>
<feature type="chain" id="PRO_5002209047" evidence="1">
    <location>
        <begin position="18"/>
        <end position="169"/>
    </location>
</feature>
<evidence type="ECO:0000313" key="3">
    <source>
        <dbReference type="Proteomes" id="UP000054538"/>
    </source>
</evidence>
<proteinExistence type="predicted"/>
<keyword evidence="1" id="KW-0732">Signal</keyword>
<dbReference type="InParanoid" id="A0A0D0DKL8"/>
<dbReference type="AlphaFoldDB" id="A0A0D0DKL8"/>
<dbReference type="EMBL" id="KN826479">
    <property type="protein sequence ID" value="KIK78775.1"/>
    <property type="molecule type" value="Genomic_DNA"/>
</dbReference>
<sequence>MVFHWLFILWLQKELDQYRDRANNSWKQWDRSKVLPHGVPELILGCTEDYGALDFKVMVSLEAIEHIRQLYLKPEHLVFDLIPLTLSHFIQECYHQLGSPPVQRKTIWMVYLELLSLLWQREDITPFLIAIAPDDMQQDEDLPLIGGLQDLPGNDYYMGGVGNGIGLHE</sequence>
<feature type="signal peptide" evidence="1">
    <location>
        <begin position="1"/>
        <end position="17"/>
    </location>
</feature>
<gene>
    <name evidence="2" type="ORF">PAXRUDRAFT_163038</name>
</gene>
<protein>
    <submittedName>
        <fullName evidence="2">Uncharacterized protein</fullName>
    </submittedName>
</protein>
<dbReference type="Proteomes" id="UP000054538">
    <property type="component" value="Unassembled WGS sequence"/>
</dbReference>
<dbReference type="HOGENOM" id="CLU_090385_1_0_1"/>
<dbReference type="STRING" id="930991.A0A0D0DKL8"/>